<dbReference type="Pfam" id="PF10441">
    <property type="entry name" value="Urb2"/>
    <property type="match status" value="1"/>
</dbReference>
<dbReference type="Proteomes" id="UP001454036">
    <property type="component" value="Unassembled WGS sequence"/>
</dbReference>
<feature type="domain" description="Nucleolar 27S pre-rRNA processing Urb2/Npa2 C-terminal" evidence="2">
    <location>
        <begin position="1810"/>
        <end position="2045"/>
    </location>
</feature>
<gene>
    <name evidence="3" type="ORF">LIER_10743</name>
</gene>
<proteinExistence type="predicted"/>
<protein>
    <recommendedName>
        <fullName evidence="2">Nucleolar 27S pre-rRNA processing Urb2/Npa2 C-terminal domain-containing protein</fullName>
    </recommendedName>
</protein>
<feature type="region of interest" description="Disordered" evidence="1">
    <location>
        <begin position="1"/>
        <end position="25"/>
    </location>
</feature>
<keyword evidence="4" id="KW-1185">Reference proteome</keyword>
<feature type="compositionally biased region" description="Basic residues" evidence="1">
    <location>
        <begin position="7"/>
        <end position="18"/>
    </location>
</feature>
<dbReference type="InterPro" id="IPR052609">
    <property type="entry name" value="Ribosome_Biogenesis_Reg"/>
</dbReference>
<dbReference type="GO" id="GO:0005730">
    <property type="term" value="C:nucleolus"/>
    <property type="evidence" value="ECO:0007669"/>
    <property type="project" value="TreeGrafter"/>
</dbReference>
<comment type="caution">
    <text evidence="3">The sequence shown here is derived from an EMBL/GenBank/DDBJ whole genome shotgun (WGS) entry which is preliminary data.</text>
</comment>
<sequence length="2046" mass="230337">MELNSSIKKKKKMNKRKQLSHEEELIESPSKRPFFHCLEKKVEESLQDNGPWTNLQLILSLQNKKIQTLTKLELAFSYVQSRIGEAGGSSQDAEMLSDSRVVVFLNNWVQGVLIASWKQIKDMGNGHQLQIHGSCFDYRCWVIFIFCLEGHQKLHASLSFPRHLLEVFHYVVRDELCRLNGEMPHVKEPVVGDKQLEHFLQIVTNCVSLVFSSHGSFTNANLALWVSVVSTVLKLIQKVFLAELYCNDMGAILLQLSYYLLEPFAKFLRVHPAKNNDFCYFIDELLEPLLHLLDVSSNGIKNRNSGLRKNVHKMIEEVLLQGIFHPSQIDGFLSLRCSLMYKSTVDTKTERGWIGLKSYHKHMFEKLKKIISEKNKMALGGVGEMFHCLVKCIRKQKGGGTSSEASTVMDLGSVPNTVKNSSSNDKGLVKSSGLDAETRISVFDFFVQIMQFFISEADFFYEAELSGESTFEDIFCILRSINCLLVSFLNEKIYTRTEDISEGACLVFFKVLYDKITSFSDKFFQFWLLYCGSGGKELWDILFLIAKEILVSVRHLLDIEYDVVGDDLGSLWGILLSYTSCGHLLIDSPSQSLLTDEILQLGCKIVDLYHELRQVNTSLSALCKALRLLISPQRISEVLLLPQYHGSFANSLSSFLCSMDFRHSVCTAIKSIPEGQASGCIQQLIADVSETFDWLKVYGPSSAEDGSVDPCPTSSGSACLTLQIKLMETGILELYTLVLDSIIVTPGNSYPVGRSMKDLMEVLRPLFSLLVSPKLGSVHDFLCKITGKSLNYHSKNLNTHGIITFFFRLYLCWRSLFRQVISVMPPDSSKKMLIEMGDMLTSCSGLDWVQKTSLINEGYFCWVSHLSDTLPNVLHAVSDLYLEDNISDCSSLVYVLRAMTLQRLVDLSMLIKSIEYLIQQNDYLIESKLVGDTSLSQYRKRNKKWKTFLTNMRIEAACLTKTLMKCLWSSLPEDQFSMQEHTWDFSVGTLDKVSLPTALWCIICHNVDIWCTHASKKDLRKFLSYLIKSSVPFKSSYRSEKNETIGYNHKKVNVHDISLSLLSDINFYEQKFVRRHMASIFQDVLENTVPSIFLCVGEVDLNSGIDWEQALRVLENPSAIVLAKDSLRLESTSHLSGPSSVETYQKEQSHPQRCSKFAICLSILGFLTRMPKGHLSLKSFRRFATCILNLERLTVNHLLGSGHNLCNEQLVLLFLSCRRTLKNLFTASCEAKMEGGQSSLCSILMEDPSNVLWLSKSLSAVIELHHAFPEGTITGIEDMVLPVMDQTSSLFFYLSKNQFEHAIYSQISDWDTEGENISNAIDQEEADESGGNQLMNCLDDHTAWENLAHLVECMREHMHNSIAFVQKASVSPRSSFLSDIKILKRLSCVMACFQGFLWGLASTLDKIDAIDDKFKKRLSGCKVNFIGAINICTNTCTEFVNCFIPILLFEDGNLPRNLPSVVSHISVLNKGMTGTGEASPKKCTDNDGLDGKSKRKCESTTLSLCSGEEKTSNNEEFEAMLIKMEDEQKYFRRSLLQGLLRGDNIESAIFLRQLFIASSACLRSNFQVNRISSSWDLTPSLISLSELLLLEFSRKTTLPQSVSYLWLNGVVKFLEQFGSYLPLVDPSLSRGLYAKLIDLHLVALGRCISLQGKRATLASQESESSTKMLNCPVYSEHTIDKKAYGLNELKYNLRTSFVVYIKESSKLHLAYAVKAVERAIVGTCQGSIVDSEIHTGGSDGGKVSMTVASGIYCVDLILEYVTGRKHLSLVKSHIHSFVASLFNVLLHLQGPNIFYQKVYDNPDPGSVVLMCINVLSRVFGKPSLFQMEASHVAQYLCVPASLLQNLSHIRTLEAPDLPLASSTGDAEGPSSANGFVVDRHFSVEIYAACCQLLSTVLKHHKSETQRCFALLQDSVGVLLCCLEMVGAVPVSRKYSFSFELHEGVKCATYLRRVYEEMRQQKDVFGNKCFQLLSKYIWVYCGYGPLKTGITREIDEALRPGVYALIDTCSSDDLQRLHTDFGEGPCRSTLANLQHDYKIYFQYEGKV</sequence>
<dbReference type="InterPro" id="IPR018849">
    <property type="entry name" value="Urb2/Npa2_C"/>
</dbReference>
<evidence type="ECO:0000313" key="3">
    <source>
        <dbReference type="EMBL" id="GAA0152204.1"/>
    </source>
</evidence>
<evidence type="ECO:0000313" key="4">
    <source>
        <dbReference type="Proteomes" id="UP001454036"/>
    </source>
</evidence>
<evidence type="ECO:0000259" key="2">
    <source>
        <dbReference type="Pfam" id="PF10441"/>
    </source>
</evidence>
<dbReference type="PANTHER" id="PTHR15682">
    <property type="entry name" value="UNHEALTHY RIBOSOME BIOGENESIS PROTEIN 2 HOMOLOG"/>
    <property type="match status" value="1"/>
</dbReference>
<reference evidence="3 4" key="1">
    <citation type="submission" date="2024-01" db="EMBL/GenBank/DDBJ databases">
        <title>The complete chloroplast genome sequence of Lithospermum erythrorhizon: insights into the phylogenetic relationship among Boraginaceae species and the maternal lineages of purple gromwells.</title>
        <authorList>
            <person name="Okada T."/>
            <person name="Watanabe K."/>
        </authorList>
    </citation>
    <scope>NUCLEOTIDE SEQUENCE [LARGE SCALE GENOMIC DNA]</scope>
</reference>
<organism evidence="3 4">
    <name type="scientific">Lithospermum erythrorhizon</name>
    <name type="common">Purple gromwell</name>
    <name type="synonym">Lithospermum officinale var. erythrorhizon</name>
    <dbReference type="NCBI Taxonomy" id="34254"/>
    <lineage>
        <taxon>Eukaryota</taxon>
        <taxon>Viridiplantae</taxon>
        <taxon>Streptophyta</taxon>
        <taxon>Embryophyta</taxon>
        <taxon>Tracheophyta</taxon>
        <taxon>Spermatophyta</taxon>
        <taxon>Magnoliopsida</taxon>
        <taxon>eudicotyledons</taxon>
        <taxon>Gunneridae</taxon>
        <taxon>Pentapetalae</taxon>
        <taxon>asterids</taxon>
        <taxon>lamiids</taxon>
        <taxon>Boraginales</taxon>
        <taxon>Boraginaceae</taxon>
        <taxon>Boraginoideae</taxon>
        <taxon>Lithospermeae</taxon>
        <taxon>Lithospermum</taxon>
    </lineage>
</organism>
<dbReference type="EMBL" id="BAABME010001936">
    <property type="protein sequence ID" value="GAA0152204.1"/>
    <property type="molecule type" value="Genomic_DNA"/>
</dbReference>
<dbReference type="PANTHER" id="PTHR15682:SF2">
    <property type="entry name" value="UNHEALTHY RIBOSOME BIOGENESIS PROTEIN 2 HOMOLOG"/>
    <property type="match status" value="1"/>
</dbReference>
<evidence type="ECO:0000256" key="1">
    <source>
        <dbReference type="SAM" id="MobiDB-lite"/>
    </source>
</evidence>
<dbReference type="GO" id="GO:0042254">
    <property type="term" value="P:ribosome biogenesis"/>
    <property type="evidence" value="ECO:0007669"/>
    <property type="project" value="TreeGrafter"/>
</dbReference>
<accession>A0AAV3PKG7</accession>
<name>A0AAV3PKG7_LITER</name>